<dbReference type="HOGENOM" id="CLU_1337953_0_0_1"/>
<evidence type="ECO:0000313" key="4">
    <source>
        <dbReference type="Proteomes" id="UP000054166"/>
    </source>
</evidence>
<evidence type="ECO:0000259" key="2">
    <source>
        <dbReference type="Pfam" id="PF19343"/>
    </source>
</evidence>
<reference evidence="4" key="2">
    <citation type="submission" date="2015-01" db="EMBL/GenBank/DDBJ databases">
        <title>Evolutionary Origins and Diversification of the Mycorrhizal Mutualists.</title>
        <authorList>
            <consortium name="DOE Joint Genome Institute"/>
            <consortium name="Mycorrhizal Genomics Consortium"/>
            <person name="Kohler A."/>
            <person name="Kuo A."/>
            <person name="Nagy L.G."/>
            <person name="Floudas D."/>
            <person name="Copeland A."/>
            <person name="Barry K.W."/>
            <person name="Cichocki N."/>
            <person name="Veneault-Fourrey C."/>
            <person name="LaButti K."/>
            <person name="Lindquist E.A."/>
            <person name="Lipzen A."/>
            <person name="Lundell T."/>
            <person name="Morin E."/>
            <person name="Murat C."/>
            <person name="Riley R."/>
            <person name="Ohm R."/>
            <person name="Sun H."/>
            <person name="Tunlid A."/>
            <person name="Henrissat B."/>
            <person name="Grigoriev I.V."/>
            <person name="Hibbett D.S."/>
            <person name="Martin F."/>
        </authorList>
    </citation>
    <scope>NUCLEOTIDE SEQUENCE [LARGE SCALE GENOMIC DNA]</scope>
    <source>
        <strain evidence="4">F 1598</strain>
    </source>
</reference>
<dbReference type="Pfam" id="PF19343">
    <property type="entry name" value="HAM1_N"/>
    <property type="match status" value="1"/>
</dbReference>
<keyword evidence="4" id="KW-1185">Reference proteome</keyword>
<dbReference type="InParanoid" id="A0A0C3BFQ9"/>
<accession>A0A0C3BFQ9</accession>
<gene>
    <name evidence="3" type="ORF">PILCRDRAFT_826672</name>
</gene>
<evidence type="ECO:0000313" key="3">
    <source>
        <dbReference type="EMBL" id="KIM76157.1"/>
    </source>
</evidence>
<dbReference type="InterPro" id="IPR045967">
    <property type="entry name" value="HAM1-like_N"/>
</dbReference>
<feature type="region of interest" description="Disordered" evidence="1">
    <location>
        <begin position="1"/>
        <end position="49"/>
    </location>
</feature>
<dbReference type="STRING" id="765440.A0A0C3BFQ9"/>
<name>A0A0C3BFQ9_PILCF</name>
<feature type="domain" description="HAM1-like N-terminal" evidence="2">
    <location>
        <begin position="16"/>
        <end position="107"/>
    </location>
</feature>
<evidence type="ECO:0000256" key="1">
    <source>
        <dbReference type="SAM" id="MobiDB-lite"/>
    </source>
</evidence>
<sequence length="205" mass="23872">METARGVLRGGRKVSFTSQMRDGLSDCIPNNTKSRKRPPPRGKQLPTKEYFPEERQDKFIYREKEVINECLKYDDYQQFIMWLLEYAEEYVEHGRTVAENWKDSHAALGWWVGPGLRPPISVAPQTLRQQAKRFRCRQYLNRRCEHGRNCSVSRSILSWINITANDLVCNSPSGVALDLFSDRISSVSFAHCCIHLKTPRRFFVS</sequence>
<proteinExistence type="predicted"/>
<organism evidence="3 4">
    <name type="scientific">Piloderma croceum (strain F 1598)</name>
    <dbReference type="NCBI Taxonomy" id="765440"/>
    <lineage>
        <taxon>Eukaryota</taxon>
        <taxon>Fungi</taxon>
        <taxon>Dikarya</taxon>
        <taxon>Basidiomycota</taxon>
        <taxon>Agaricomycotina</taxon>
        <taxon>Agaricomycetes</taxon>
        <taxon>Agaricomycetidae</taxon>
        <taxon>Atheliales</taxon>
        <taxon>Atheliaceae</taxon>
        <taxon>Piloderma</taxon>
    </lineage>
</organism>
<dbReference type="Proteomes" id="UP000054166">
    <property type="component" value="Unassembled WGS sequence"/>
</dbReference>
<reference evidence="3 4" key="1">
    <citation type="submission" date="2014-04" db="EMBL/GenBank/DDBJ databases">
        <authorList>
            <consortium name="DOE Joint Genome Institute"/>
            <person name="Kuo A."/>
            <person name="Tarkka M."/>
            <person name="Buscot F."/>
            <person name="Kohler A."/>
            <person name="Nagy L.G."/>
            <person name="Floudas D."/>
            <person name="Copeland A."/>
            <person name="Barry K.W."/>
            <person name="Cichocki N."/>
            <person name="Veneault-Fourrey C."/>
            <person name="LaButti K."/>
            <person name="Lindquist E.A."/>
            <person name="Lipzen A."/>
            <person name="Lundell T."/>
            <person name="Morin E."/>
            <person name="Murat C."/>
            <person name="Sun H."/>
            <person name="Tunlid A."/>
            <person name="Henrissat B."/>
            <person name="Grigoriev I.V."/>
            <person name="Hibbett D.S."/>
            <person name="Martin F."/>
            <person name="Nordberg H.P."/>
            <person name="Cantor M.N."/>
            <person name="Hua S.X."/>
        </authorList>
    </citation>
    <scope>NUCLEOTIDE SEQUENCE [LARGE SCALE GENOMIC DNA]</scope>
    <source>
        <strain evidence="3 4">F 1598</strain>
    </source>
</reference>
<dbReference type="AlphaFoldDB" id="A0A0C3BFQ9"/>
<protein>
    <recommendedName>
        <fullName evidence="2">HAM1-like N-terminal domain-containing protein</fullName>
    </recommendedName>
</protein>
<dbReference type="EMBL" id="KN833038">
    <property type="protein sequence ID" value="KIM76157.1"/>
    <property type="molecule type" value="Genomic_DNA"/>
</dbReference>